<accession>A0A6L2PWW5</accession>
<dbReference type="InterPro" id="IPR025875">
    <property type="entry name" value="Leu-rich_rpt_4"/>
</dbReference>
<dbReference type="InParanoid" id="A0A6L2PWW5"/>
<proteinExistence type="predicted"/>
<gene>
    <name evidence="3" type="ORF">Cfor_01082</name>
    <name evidence="4" type="ORF">Cfor_03343</name>
</gene>
<evidence type="ECO:0000313" key="3">
    <source>
        <dbReference type="EMBL" id="GFG34975.1"/>
    </source>
</evidence>
<evidence type="ECO:0000313" key="5">
    <source>
        <dbReference type="Proteomes" id="UP000502823"/>
    </source>
</evidence>
<keyword evidence="5" id="KW-1185">Reference proteome</keyword>
<dbReference type="EMBL" id="BLKM01000518">
    <property type="protein sequence ID" value="GFG34975.1"/>
    <property type="molecule type" value="Genomic_DNA"/>
</dbReference>
<evidence type="ECO:0000313" key="4">
    <source>
        <dbReference type="EMBL" id="GFG35618.1"/>
    </source>
</evidence>
<dbReference type="InterPro" id="IPR032675">
    <property type="entry name" value="LRR_dom_sf"/>
</dbReference>
<sequence length="84" mass="9441">MSYVGQDCWKIPPVLVQMYGTKVKSLDLSFNCLTTLSGVEKFSSLEELVLDNNRLSDNIFVPQLPNLQILSLNKNNVSHVKCVL</sequence>
<reference evidence="5" key="2">
    <citation type="submission" date="2020-01" db="EMBL/GenBank/DDBJ databases">
        <title>Draft genome sequence of the Termite Coptotermes fromosanus.</title>
        <authorList>
            <person name="Itakura S."/>
            <person name="Yosikawa Y."/>
            <person name="Umezawa K."/>
        </authorList>
    </citation>
    <scope>NUCLEOTIDE SEQUENCE [LARGE SCALE GENOMIC DNA]</scope>
</reference>
<name>A0A6L2PWW5_COPFO</name>
<dbReference type="Gene3D" id="3.80.10.10">
    <property type="entry name" value="Ribonuclease Inhibitor"/>
    <property type="match status" value="1"/>
</dbReference>
<dbReference type="SUPFAM" id="SSF52058">
    <property type="entry name" value="L domain-like"/>
    <property type="match status" value="1"/>
</dbReference>
<dbReference type="PANTHER" id="PTHR46282:SF2">
    <property type="entry name" value="LEUCINE-RICH MELANOCYTE DIFFERENTIATION-ASSOCIATED PROTEIN"/>
    <property type="match status" value="1"/>
</dbReference>
<dbReference type="InterPro" id="IPR043313">
    <property type="entry name" value="LRMDA"/>
</dbReference>
<keyword evidence="1" id="KW-0433">Leucine-rich repeat</keyword>
<evidence type="ECO:0000256" key="2">
    <source>
        <dbReference type="ARBA" id="ARBA00022737"/>
    </source>
</evidence>
<dbReference type="OrthoDB" id="272149at2759"/>
<keyword evidence="2" id="KW-0677">Repeat</keyword>
<evidence type="ECO:0000256" key="1">
    <source>
        <dbReference type="ARBA" id="ARBA00022614"/>
    </source>
</evidence>
<organism evidence="3 5">
    <name type="scientific">Coptotermes formosanus</name>
    <name type="common">Formosan subterranean termite</name>
    <dbReference type="NCBI Taxonomy" id="36987"/>
    <lineage>
        <taxon>Eukaryota</taxon>
        <taxon>Metazoa</taxon>
        <taxon>Ecdysozoa</taxon>
        <taxon>Arthropoda</taxon>
        <taxon>Hexapoda</taxon>
        <taxon>Insecta</taxon>
        <taxon>Pterygota</taxon>
        <taxon>Neoptera</taxon>
        <taxon>Polyneoptera</taxon>
        <taxon>Dictyoptera</taxon>
        <taxon>Blattodea</taxon>
        <taxon>Blattoidea</taxon>
        <taxon>Termitoidae</taxon>
        <taxon>Rhinotermitidae</taxon>
        <taxon>Coptotermes</taxon>
    </lineage>
</organism>
<protein>
    <submittedName>
        <fullName evidence="3">Uncharacterized protein</fullName>
    </submittedName>
</protein>
<dbReference type="Proteomes" id="UP000502823">
    <property type="component" value="Unassembled WGS sequence"/>
</dbReference>
<dbReference type="AlphaFoldDB" id="A0A6L2PWW5"/>
<comment type="caution">
    <text evidence="3">The sequence shown here is derived from an EMBL/GenBank/DDBJ whole genome shotgun (WGS) entry which is preliminary data.</text>
</comment>
<dbReference type="Pfam" id="PF12799">
    <property type="entry name" value="LRR_4"/>
    <property type="match status" value="1"/>
</dbReference>
<reference evidence="3" key="1">
    <citation type="journal article" date="2020" name="J. Asia-Pac. Entomol.">
        <title>Draft genome sequence of the termite, Coptotermes formosanus: Genetic insights into the pyruvate dehydrogenase complex of the termite.</title>
        <authorList>
            <person name="Itakura S."/>
            <person name="Yosikawa Y."/>
            <person name="Togami Y."/>
            <person name="Umezawa K."/>
        </authorList>
    </citation>
    <scope>NUCLEOTIDE SEQUENCE</scope>
    <source>
        <tissue evidence="3">Head</tissue>
    </source>
</reference>
<dbReference type="PANTHER" id="PTHR46282">
    <property type="entry name" value="LEUCINE-RICH MELANOCYTE DIFFERENTIATION-ASSOCIATED PROTEIN"/>
    <property type="match status" value="1"/>
</dbReference>
<dbReference type="EMBL" id="BLKM01012131">
    <property type="protein sequence ID" value="GFG35618.1"/>
    <property type="molecule type" value="Genomic_DNA"/>
</dbReference>